<comment type="caution">
    <text evidence="2">The sequence shown here is derived from an EMBL/GenBank/DDBJ whole genome shotgun (WGS) entry which is preliminary data.</text>
</comment>
<dbReference type="NCBIfam" id="NF033516">
    <property type="entry name" value="transpos_IS3"/>
    <property type="match status" value="1"/>
</dbReference>
<dbReference type="Gene3D" id="3.30.420.10">
    <property type="entry name" value="Ribonuclease H-like superfamily/Ribonuclease H"/>
    <property type="match status" value="1"/>
</dbReference>
<dbReference type="GO" id="GO:0015074">
    <property type="term" value="P:DNA integration"/>
    <property type="evidence" value="ECO:0007669"/>
    <property type="project" value="InterPro"/>
</dbReference>
<accession>A0A432VQ54</accession>
<sequence>MKPLCATKAKEIAKVKELFRISEYSAGSRSIAQMATDQDVPLSRYRAGRLMQKLGLISCQIPNHTYKKTGDEHVEIPNHLERQFNVEAPNRVWCGDVTYIWTGNRWAYLAVVIDLFARKPVGWAMSLSPDTELTGNALRMAYESRGRPKGVMFHSDQGSHYTSRKFRQMLWKCQIKQSLSRRGNCWDNAPMERFFRSLKIEWVPTYGYRSFLHAQHHIVKYLIGYYSQLRPHQHNGGMSPNNAEQKYWNDYKPVASFS</sequence>
<evidence type="ECO:0000259" key="1">
    <source>
        <dbReference type="PROSITE" id="PS50994"/>
    </source>
</evidence>
<evidence type="ECO:0000313" key="3">
    <source>
        <dbReference type="Proteomes" id="UP000288395"/>
    </source>
</evidence>
<dbReference type="Proteomes" id="UP000288395">
    <property type="component" value="Unassembled WGS sequence"/>
</dbReference>
<dbReference type="EMBL" id="PIPJ01000015">
    <property type="protein sequence ID" value="RUO18176.1"/>
    <property type="molecule type" value="Genomic_DNA"/>
</dbReference>
<dbReference type="InterPro" id="IPR050900">
    <property type="entry name" value="Transposase_IS3/IS150/IS904"/>
</dbReference>
<dbReference type="PANTHER" id="PTHR46889:SF4">
    <property type="entry name" value="TRANSPOSASE INSO FOR INSERTION SEQUENCE ELEMENT IS911B-RELATED"/>
    <property type="match status" value="1"/>
</dbReference>
<dbReference type="AlphaFoldDB" id="A0A432VQ54"/>
<dbReference type="PROSITE" id="PS50994">
    <property type="entry name" value="INTEGRASE"/>
    <property type="match status" value="1"/>
</dbReference>
<reference evidence="3" key="1">
    <citation type="journal article" date="2018" name="Front. Microbiol.">
        <title>Genome-Based Analysis Reveals the Taxonomy and Diversity of the Family Idiomarinaceae.</title>
        <authorList>
            <person name="Liu Y."/>
            <person name="Lai Q."/>
            <person name="Shao Z."/>
        </authorList>
    </citation>
    <scope>NUCLEOTIDE SEQUENCE [LARGE SCALE GENOMIC DNA]</scope>
    <source>
        <strain evidence="3">GBPy7</strain>
    </source>
</reference>
<organism evidence="2 3">
    <name type="scientific">Aliidiomarina iranensis</name>
    <dbReference type="NCBI Taxonomy" id="1434071"/>
    <lineage>
        <taxon>Bacteria</taxon>
        <taxon>Pseudomonadati</taxon>
        <taxon>Pseudomonadota</taxon>
        <taxon>Gammaproteobacteria</taxon>
        <taxon>Alteromonadales</taxon>
        <taxon>Idiomarinaceae</taxon>
        <taxon>Aliidiomarina</taxon>
    </lineage>
</organism>
<keyword evidence="3" id="KW-1185">Reference proteome</keyword>
<dbReference type="GO" id="GO:0003676">
    <property type="term" value="F:nucleic acid binding"/>
    <property type="evidence" value="ECO:0007669"/>
    <property type="project" value="InterPro"/>
</dbReference>
<dbReference type="InterPro" id="IPR001584">
    <property type="entry name" value="Integrase_cat-core"/>
</dbReference>
<feature type="domain" description="Integrase catalytic" evidence="1">
    <location>
        <begin position="85"/>
        <end position="248"/>
    </location>
</feature>
<evidence type="ECO:0000313" key="2">
    <source>
        <dbReference type="EMBL" id="RUO18176.1"/>
    </source>
</evidence>
<protein>
    <recommendedName>
        <fullName evidence="1">Integrase catalytic domain-containing protein</fullName>
    </recommendedName>
</protein>
<dbReference type="SUPFAM" id="SSF53098">
    <property type="entry name" value="Ribonuclease H-like"/>
    <property type="match status" value="1"/>
</dbReference>
<dbReference type="InterPro" id="IPR036397">
    <property type="entry name" value="RNaseH_sf"/>
</dbReference>
<dbReference type="InterPro" id="IPR048020">
    <property type="entry name" value="Transpos_IS3"/>
</dbReference>
<proteinExistence type="predicted"/>
<dbReference type="PANTHER" id="PTHR46889">
    <property type="entry name" value="TRANSPOSASE INSF FOR INSERTION SEQUENCE IS3B-RELATED"/>
    <property type="match status" value="1"/>
</dbReference>
<dbReference type="InterPro" id="IPR012337">
    <property type="entry name" value="RNaseH-like_sf"/>
</dbReference>
<dbReference type="Pfam" id="PF00665">
    <property type="entry name" value="rve"/>
    <property type="match status" value="1"/>
</dbReference>
<gene>
    <name evidence="2" type="ORF">CWE08_11870</name>
</gene>
<name>A0A432VQ54_9GAMM</name>